<sequence length="106" mass="12123">MLKKIIFFIFLFYILILLQTSFLIPLSISGIVPNLVLIVVILVNLFNRTSEISGLIVALIGGLYLDIFSMSFFGFFGFYTLISLIISLFLKFILKNYVKIPSLEKF</sequence>
<keyword evidence="1" id="KW-0812">Transmembrane</keyword>
<feature type="transmembrane region" description="Helical" evidence="1">
    <location>
        <begin position="53"/>
        <end position="70"/>
    </location>
</feature>
<keyword evidence="1" id="KW-0472">Membrane</keyword>
<evidence type="ECO:0000313" key="2">
    <source>
        <dbReference type="EMBL" id="OGZ18855.1"/>
    </source>
</evidence>
<name>A0A1G2DZ91_9BACT</name>
<evidence type="ECO:0000256" key="1">
    <source>
        <dbReference type="SAM" id="Phobius"/>
    </source>
</evidence>
<dbReference type="AlphaFoldDB" id="A0A1G2DZ91"/>
<reference evidence="2 3" key="1">
    <citation type="journal article" date="2016" name="Nat. Commun.">
        <title>Thousands of microbial genomes shed light on interconnected biogeochemical processes in an aquifer system.</title>
        <authorList>
            <person name="Anantharaman K."/>
            <person name="Brown C.T."/>
            <person name="Hug L.A."/>
            <person name="Sharon I."/>
            <person name="Castelle C.J."/>
            <person name="Probst A.J."/>
            <person name="Thomas B.C."/>
            <person name="Singh A."/>
            <person name="Wilkins M.J."/>
            <person name="Karaoz U."/>
            <person name="Brodie E.L."/>
            <person name="Williams K.H."/>
            <person name="Hubbard S.S."/>
            <person name="Banfield J.F."/>
        </authorList>
    </citation>
    <scope>NUCLEOTIDE SEQUENCE [LARGE SCALE GENOMIC DNA]</scope>
</reference>
<dbReference type="Proteomes" id="UP000176755">
    <property type="component" value="Unassembled WGS sequence"/>
</dbReference>
<comment type="caution">
    <text evidence="2">The sequence shown here is derived from an EMBL/GenBank/DDBJ whole genome shotgun (WGS) entry which is preliminary data.</text>
</comment>
<organism evidence="2 3">
    <name type="scientific">Candidatus Nealsonbacteria bacterium RBG_13_42_11</name>
    <dbReference type="NCBI Taxonomy" id="1801663"/>
    <lineage>
        <taxon>Bacteria</taxon>
        <taxon>Candidatus Nealsoniibacteriota</taxon>
    </lineage>
</organism>
<proteinExistence type="predicted"/>
<feature type="transmembrane region" description="Helical" evidence="1">
    <location>
        <begin position="76"/>
        <end position="94"/>
    </location>
</feature>
<dbReference type="STRING" id="1801663.A2175_02365"/>
<gene>
    <name evidence="2" type="ORF">A2175_02365</name>
</gene>
<feature type="transmembrane region" description="Helical" evidence="1">
    <location>
        <begin position="5"/>
        <end position="24"/>
    </location>
</feature>
<dbReference type="EMBL" id="MHLY01000006">
    <property type="protein sequence ID" value="OGZ18855.1"/>
    <property type="molecule type" value="Genomic_DNA"/>
</dbReference>
<evidence type="ECO:0008006" key="4">
    <source>
        <dbReference type="Google" id="ProtNLM"/>
    </source>
</evidence>
<protein>
    <recommendedName>
        <fullName evidence="4">Rod shape-determining protein MreD</fullName>
    </recommendedName>
</protein>
<keyword evidence="1" id="KW-1133">Transmembrane helix</keyword>
<accession>A0A1G2DZ91</accession>
<evidence type="ECO:0000313" key="3">
    <source>
        <dbReference type="Proteomes" id="UP000176755"/>
    </source>
</evidence>
<feature type="transmembrane region" description="Helical" evidence="1">
    <location>
        <begin position="30"/>
        <end position="46"/>
    </location>
</feature>